<evidence type="ECO:0000256" key="1">
    <source>
        <dbReference type="ARBA" id="ARBA00022859"/>
    </source>
</evidence>
<evidence type="ECO:0000313" key="5">
    <source>
        <dbReference type="EMBL" id="KAG8455466.1"/>
    </source>
</evidence>
<feature type="non-terminal residue" evidence="5">
    <location>
        <position position="1"/>
    </location>
</feature>
<dbReference type="GO" id="GO:0002250">
    <property type="term" value="P:adaptive immune response"/>
    <property type="evidence" value="ECO:0007669"/>
    <property type="project" value="UniProtKB-KW"/>
</dbReference>
<name>A0A8T2KM53_9PIPI</name>
<comment type="caution">
    <text evidence="5">The sequence shown here is derived from an EMBL/GenBank/DDBJ whole genome shotgun (WGS) entry which is preliminary data.</text>
</comment>
<dbReference type="Gene3D" id="2.60.40.10">
    <property type="entry name" value="Immunoglobulins"/>
    <property type="match status" value="1"/>
</dbReference>
<sequence length="115" mass="13233">FSYFYFFTSVGIQCQISLVQSGNGIIKPSDTLKLTCKVTGYTITTGYWWSWVKQPTGKGIEWLGLIKYDGNTVYSSAYQSRITVSWDTSKNEYYLQLQKMNPEDSGTYYCARHND</sequence>
<keyword evidence="3" id="KW-1280">Immunoglobulin</keyword>
<dbReference type="Pfam" id="PF07686">
    <property type="entry name" value="V-set"/>
    <property type="match status" value="1"/>
</dbReference>
<keyword evidence="1" id="KW-0391">Immunity</keyword>
<dbReference type="SMART" id="SM00406">
    <property type="entry name" value="IGv"/>
    <property type="match status" value="1"/>
</dbReference>
<dbReference type="InterPro" id="IPR013106">
    <property type="entry name" value="Ig_V-set"/>
</dbReference>
<dbReference type="SUPFAM" id="SSF48726">
    <property type="entry name" value="Immunoglobulin"/>
    <property type="match status" value="1"/>
</dbReference>
<keyword evidence="2" id="KW-1064">Adaptive immunity</keyword>
<evidence type="ECO:0000259" key="4">
    <source>
        <dbReference type="PROSITE" id="PS50835"/>
    </source>
</evidence>
<accession>A0A8T2KM53</accession>
<dbReference type="PROSITE" id="PS50835">
    <property type="entry name" value="IG_LIKE"/>
    <property type="match status" value="1"/>
</dbReference>
<gene>
    <name evidence="5" type="ORF">GDO86_001590</name>
</gene>
<feature type="non-terminal residue" evidence="5">
    <location>
        <position position="115"/>
    </location>
</feature>
<dbReference type="AlphaFoldDB" id="A0A8T2KM53"/>
<dbReference type="FunFam" id="2.60.40.10:FF:002426">
    <property type="entry name" value="Immunoglobulin heavy variable V15-2"/>
    <property type="match status" value="1"/>
</dbReference>
<evidence type="ECO:0000256" key="2">
    <source>
        <dbReference type="ARBA" id="ARBA00023130"/>
    </source>
</evidence>
<dbReference type="InterPro" id="IPR036179">
    <property type="entry name" value="Ig-like_dom_sf"/>
</dbReference>
<dbReference type="EMBL" id="JAACNH010000001">
    <property type="protein sequence ID" value="KAG8455466.1"/>
    <property type="molecule type" value="Genomic_DNA"/>
</dbReference>
<dbReference type="InterPro" id="IPR013783">
    <property type="entry name" value="Ig-like_fold"/>
</dbReference>
<dbReference type="OrthoDB" id="9898535at2759"/>
<dbReference type="GO" id="GO:0005576">
    <property type="term" value="C:extracellular region"/>
    <property type="evidence" value="ECO:0007669"/>
    <property type="project" value="UniProtKB-ARBA"/>
</dbReference>
<dbReference type="PANTHER" id="PTHR23266">
    <property type="entry name" value="IMMUNOGLOBULIN HEAVY CHAIN"/>
    <property type="match status" value="1"/>
</dbReference>
<evidence type="ECO:0000256" key="3">
    <source>
        <dbReference type="ARBA" id="ARBA00043265"/>
    </source>
</evidence>
<keyword evidence="6" id="KW-1185">Reference proteome</keyword>
<feature type="domain" description="Ig-like" evidence="4">
    <location>
        <begin position="19"/>
        <end position="115"/>
    </location>
</feature>
<dbReference type="GO" id="GO:0019814">
    <property type="term" value="C:immunoglobulin complex"/>
    <property type="evidence" value="ECO:0007669"/>
    <property type="project" value="UniProtKB-KW"/>
</dbReference>
<reference evidence="5" key="1">
    <citation type="thesis" date="2020" institute="ProQuest LLC" country="789 East Eisenhower Parkway, Ann Arbor, MI, USA">
        <title>Comparative Genomics and Chromosome Evolution.</title>
        <authorList>
            <person name="Mudd A.B."/>
        </authorList>
    </citation>
    <scope>NUCLEOTIDE SEQUENCE</scope>
    <source>
        <strain evidence="5">Female2</strain>
        <tissue evidence="5">Blood</tissue>
    </source>
</reference>
<dbReference type="Proteomes" id="UP000812440">
    <property type="component" value="Chromosome 1"/>
</dbReference>
<organism evidence="5 6">
    <name type="scientific">Hymenochirus boettgeri</name>
    <name type="common">Congo dwarf clawed frog</name>
    <dbReference type="NCBI Taxonomy" id="247094"/>
    <lineage>
        <taxon>Eukaryota</taxon>
        <taxon>Metazoa</taxon>
        <taxon>Chordata</taxon>
        <taxon>Craniata</taxon>
        <taxon>Vertebrata</taxon>
        <taxon>Euteleostomi</taxon>
        <taxon>Amphibia</taxon>
        <taxon>Batrachia</taxon>
        <taxon>Anura</taxon>
        <taxon>Pipoidea</taxon>
        <taxon>Pipidae</taxon>
        <taxon>Pipinae</taxon>
        <taxon>Hymenochirus</taxon>
    </lineage>
</organism>
<proteinExistence type="predicted"/>
<evidence type="ECO:0000313" key="6">
    <source>
        <dbReference type="Proteomes" id="UP000812440"/>
    </source>
</evidence>
<dbReference type="InterPro" id="IPR007110">
    <property type="entry name" value="Ig-like_dom"/>
</dbReference>
<dbReference type="InterPro" id="IPR050199">
    <property type="entry name" value="IgHV"/>
</dbReference>
<protein>
    <recommendedName>
        <fullName evidence="4">Ig-like domain-containing protein</fullName>
    </recommendedName>
</protein>